<organism evidence="14 15">
    <name type="scientific">Periophthalmus magnuspinnatus</name>
    <dbReference type="NCBI Taxonomy" id="409849"/>
    <lineage>
        <taxon>Eukaryota</taxon>
        <taxon>Metazoa</taxon>
        <taxon>Chordata</taxon>
        <taxon>Craniata</taxon>
        <taxon>Vertebrata</taxon>
        <taxon>Euteleostomi</taxon>
        <taxon>Actinopterygii</taxon>
        <taxon>Neopterygii</taxon>
        <taxon>Teleostei</taxon>
        <taxon>Neoteleostei</taxon>
        <taxon>Acanthomorphata</taxon>
        <taxon>Gobiaria</taxon>
        <taxon>Gobiiformes</taxon>
        <taxon>Gobioidei</taxon>
        <taxon>Gobiidae</taxon>
        <taxon>Oxudercinae</taxon>
        <taxon>Periophthalmus</taxon>
    </lineage>
</organism>
<dbReference type="InterPro" id="IPR036477">
    <property type="entry name" value="Formyl_transf_N_sf"/>
</dbReference>
<proteinExistence type="inferred from homology"/>
<evidence type="ECO:0000256" key="7">
    <source>
        <dbReference type="ARBA" id="ARBA00022946"/>
    </source>
</evidence>
<evidence type="ECO:0000256" key="4">
    <source>
        <dbReference type="ARBA" id="ARBA00014185"/>
    </source>
</evidence>
<evidence type="ECO:0000313" key="14">
    <source>
        <dbReference type="Ensembl" id="ENSPMGP00000016124.1"/>
    </source>
</evidence>
<evidence type="ECO:0000256" key="10">
    <source>
        <dbReference type="ARBA" id="ARBA00057846"/>
    </source>
</evidence>
<comment type="catalytic activity">
    <reaction evidence="9">
        <text>L-methionyl-tRNA(fMet) + (6R)-10-formyltetrahydrofolate = N-formyl-L-methionyl-tRNA(fMet) + (6S)-5,6,7,8-tetrahydrofolate + H(+)</text>
        <dbReference type="Rhea" id="RHEA:24380"/>
        <dbReference type="Rhea" id="RHEA-COMP:9952"/>
        <dbReference type="Rhea" id="RHEA-COMP:9953"/>
        <dbReference type="ChEBI" id="CHEBI:15378"/>
        <dbReference type="ChEBI" id="CHEBI:57453"/>
        <dbReference type="ChEBI" id="CHEBI:78530"/>
        <dbReference type="ChEBI" id="CHEBI:78844"/>
        <dbReference type="ChEBI" id="CHEBI:195366"/>
        <dbReference type="EC" id="2.1.2.9"/>
    </reaction>
    <physiologicalReaction direction="left-to-right" evidence="9">
        <dbReference type="Rhea" id="RHEA:24381"/>
    </physiologicalReaction>
</comment>
<dbReference type="EC" id="2.1.2.9" evidence="3"/>
<accession>A0A3B4AHN3</accession>
<dbReference type="FunFam" id="3.40.50.12230:FF:000003">
    <property type="entry name" value="methionyl-tRNA formyltransferase, mitochondrial"/>
    <property type="match status" value="1"/>
</dbReference>
<dbReference type="PANTHER" id="PTHR11138:SF5">
    <property type="entry name" value="METHIONYL-TRNA FORMYLTRANSFERASE, MITOCHONDRIAL"/>
    <property type="match status" value="1"/>
</dbReference>
<keyword evidence="6" id="KW-0648">Protein biosynthesis</keyword>
<comment type="similarity">
    <text evidence="2">Belongs to the Fmt family.</text>
</comment>
<feature type="region of interest" description="Disordered" evidence="11">
    <location>
        <begin position="357"/>
        <end position="378"/>
    </location>
</feature>
<dbReference type="Gene3D" id="3.40.50.12230">
    <property type="match status" value="1"/>
</dbReference>
<dbReference type="STRING" id="409849.ENSPMGP00000016124"/>
<dbReference type="InterPro" id="IPR005794">
    <property type="entry name" value="Fmt"/>
</dbReference>
<evidence type="ECO:0000256" key="11">
    <source>
        <dbReference type="SAM" id="MobiDB-lite"/>
    </source>
</evidence>
<evidence type="ECO:0000256" key="9">
    <source>
        <dbReference type="ARBA" id="ARBA00052555"/>
    </source>
</evidence>
<dbReference type="InterPro" id="IPR005793">
    <property type="entry name" value="Formyl_trans_C"/>
</dbReference>
<evidence type="ECO:0000256" key="1">
    <source>
        <dbReference type="ARBA" id="ARBA00004173"/>
    </source>
</evidence>
<keyword evidence="7" id="KW-0809">Transit peptide</keyword>
<feature type="domain" description="Formyl transferase C-terminal" evidence="13">
    <location>
        <begin position="234"/>
        <end position="337"/>
    </location>
</feature>
<dbReference type="NCBIfam" id="TIGR00460">
    <property type="entry name" value="fmt"/>
    <property type="match status" value="1"/>
</dbReference>
<evidence type="ECO:0000256" key="2">
    <source>
        <dbReference type="ARBA" id="ARBA00010699"/>
    </source>
</evidence>
<evidence type="ECO:0000256" key="8">
    <source>
        <dbReference type="ARBA" id="ARBA00023128"/>
    </source>
</evidence>
<evidence type="ECO:0000256" key="6">
    <source>
        <dbReference type="ARBA" id="ARBA00022917"/>
    </source>
</evidence>
<keyword evidence="5" id="KW-0808">Transferase</keyword>
<sequence length="378" mass="42598">MWVTWGRAVKLLRSQLQQWRPLCLGREYLCLGKVDTPSAKPPWNVLFFGTDHFAVESLKVLSTSRKSDDPVVQTLEVVALSGDVPVKRFAHQNSLPVHSWPPDISHRQFDVGVVVSFGCLLPQKLISKFPFGILNVHPSLLPRWRGPAPIFHTIMQGDEVTGVTVMQIRPHRFDVGPILSQEVYHIQKKLTSDELGEVLAVKGAEMLIDTLKNLCEKLQNKKEQNTMGTTFAPKINKSLSWLVWEEQTTESIDCLSRAIGSRIPLRTLWMGRTVKLLDYVGRCHNVVPGKFGKLLPGSVFYLKESNILSVRCKDGWVGFRSVLLKKRLTAADFYNGYLHQSVKSPYGQPAHGLFVSGRTLQPNDDNSEHKINVTTRPT</sequence>
<keyword evidence="15" id="KW-1185">Reference proteome</keyword>
<dbReference type="SUPFAM" id="SSF53328">
    <property type="entry name" value="Formyltransferase"/>
    <property type="match status" value="1"/>
</dbReference>
<dbReference type="Ensembl" id="ENSPMGT00000017202.1">
    <property type="protein sequence ID" value="ENSPMGP00000016124.1"/>
    <property type="gene ID" value="ENSPMGG00000013227.1"/>
</dbReference>
<evidence type="ECO:0000256" key="5">
    <source>
        <dbReference type="ARBA" id="ARBA00022679"/>
    </source>
</evidence>
<dbReference type="GO" id="GO:0005739">
    <property type="term" value="C:mitochondrion"/>
    <property type="evidence" value="ECO:0007669"/>
    <property type="project" value="UniProtKB-SubCell"/>
</dbReference>
<evidence type="ECO:0000313" key="15">
    <source>
        <dbReference type="Proteomes" id="UP000261520"/>
    </source>
</evidence>
<comment type="function">
    <text evidence="10">Methionyl-tRNA formyltransferase that formylates methionyl-tRNA in mitochondria and is crucial for translation initiation.</text>
</comment>
<feature type="domain" description="Formyl transferase N-terminal" evidence="12">
    <location>
        <begin position="105"/>
        <end position="210"/>
    </location>
</feature>
<reference evidence="14" key="2">
    <citation type="submission" date="2025-09" db="UniProtKB">
        <authorList>
            <consortium name="Ensembl"/>
        </authorList>
    </citation>
    <scope>IDENTIFICATION</scope>
</reference>
<dbReference type="PANTHER" id="PTHR11138">
    <property type="entry name" value="METHIONYL-TRNA FORMYLTRANSFERASE"/>
    <property type="match status" value="1"/>
</dbReference>
<dbReference type="Pfam" id="PF00551">
    <property type="entry name" value="Formyl_trans_N"/>
    <property type="match status" value="1"/>
</dbReference>
<dbReference type="Pfam" id="PF02911">
    <property type="entry name" value="Formyl_trans_C"/>
    <property type="match status" value="1"/>
</dbReference>
<evidence type="ECO:0000256" key="3">
    <source>
        <dbReference type="ARBA" id="ARBA00012261"/>
    </source>
</evidence>
<reference evidence="14" key="1">
    <citation type="submission" date="2025-08" db="UniProtKB">
        <authorList>
            <consortium name="Ensembl"/>
        </authorList>
    </citation>
    <scope>IDENTIFICATION</scope>
</reference>
<dbReference type="InterPro" id="IPR041711">
    <property type="entry name" value="Met-tRNA-FMT_N"/>
</dbReference>
<dbReference type="AlphaFoldDB" id="A0A3B4AHN3"/>
<protein>
    <recommendedName>
        <fullName evidence="4">Methionyl-tRNA formyltransferase, mitochondrial</fullName>
        <ecNumber evidence="3">2.1.2.9</ecNumber>
    </recommendedName>
</protein>
<evidence type="ECO:0000259" key="13">
    <source>
        <dbReference type="Pfam" id="PF02911"/>
    </source>
</evidence>
<comment type="subcellular location">
    <subcellularLocation>
        <location evidence="1">Mitochondrion</location>
    </subcellularLocation>
</comment>
<evidence type="ECO:0000259" key="12">
    <source>
        <dbReference type="Pfam" id="PF00551"/>
    </source>
</evidence>
<dbReference type="GO" id="GO:0004479">
    <property type="term" value="F:methionyl-tRNA formyltransferase activity"/>
    <property type="evidence" value="ECO:0007669"/>
    <property type="project" value="UniProtKB-EC"/>
</dbReference>
<dbReference type="Proteomes" id="UP000261520">
    <property type="component" value="Unplaced"/>
</dbReference>
<dbReference type="CDD" id="cd08646">
    <property type="entry name" value="FMT_core_Met-tRNA-FMT_N"/>
    <property type="match status" value="1"/>
</dbReference>
<name>A0A3B4AHN3_9GOBI</name>
<dbReference type="InterPro" id="IPR002376">
    <property type="entry name" value="Formyl_transf_N"/>
</dbReference>
<keyword evidence="8" id="KW-0496">Mitochondrion</keyword>